<protein>
    <submittedName>
        <fullName evidence="2">Uncharacterized protein</fullName>
    </submittedName>
</protein>
<dbReference type="Proteomes" id="UP000765509">
    <property type="component" value="Unassembled WGS sequence"/>
</dbReference>
<dbReference type="OrthoDB" id="8064356at2759"/>
<organism evidence="2 3">
    <name type="scientific">Austropuccinia psidii MF-1</name>
    <dbReference type="NCBI Taxonomy" id="1389203"/>
    <lineage>
        <taxon>Eukaryota</taxon>
        <taxon>Fungi</taxon>
        <taxon>Dikarya</taxon>
        <taxon>Basidiomycota</taxon>
        <taxon>Pucciniomycotina</taxon>
        <taxon>Pucciniomycetes</taxon>
        <taxon>Pucciniales</taxon>
        <taxon>Sphaerophragmiaceae</taxon>
        <taxon>Austropuccinia</taxon>
    </lineage>
</organism>
<evidence type="ECO:0000313" key="2">
    <source>
        <dbReference type="EMBL" id="MBW0565421.1"/>
    </source>
</evidence>
<evidence type="ECO:0000313" key="3">
    <source>
        <dbReference type="Proteomes" id="UP000765509"/>
    </source>
</evidence>
<proteinExistence type="predicted"/>
<accession>A0A9Q3JNX9</accession>
<dbReference type="AlphaFoldDB" id="A0A9Q3JNX9"/>
<feature type="non-terminal residue" evidence="2">
    <location>
        <position position="1"/>
    </location>
</feature>
<dbReference type="EMBL" id="AVOT02077405">
    <property type="protein sequence ID" value="MBW0565421.1"/>
    <property type="molecule type" value="Genomic_DNA"/>
</dbReference>
<name>A0A9Q3JNX9_9BASI</name>
<feature type="region of interest" description="Disordered" evidence="1">
    <location>
        <begin position="64"/>
        <end position="88"/>
    </location>
</feature>
<evidence type="ECO:0000256" key="1">
    <source>
        <dbReference type="SAM" id="MobiDB-lite"/>
    </source>
</evidence>
<keyword evidence="3" id="KW-1185">Reference proteome</keyword>
<sequence>MNGTELVSQLKIKWYEKLEWIVGLECVFGEGEVAITQQQLTEGILEAYLRQVVERDLPLPVLPVGGPTPNMSPLDATPFRSVIDHSPT</sequence>
<gene>
    <name evidence="2" type="ORF">O181_105136</name>
</gene>
<reference evidence="2" key="1">
    <citation type="submission" date="2021-03" db="EMBL/GenBank/DDBJ databases">
        <title>Draft genome sequence of rust myrtle Austropuccinia psidii MF-1, a brazilian biotype.</title>
        <authorList>
            <person name="Quecine M.C."/>
            <person name="Pachon D.M.R."/>
            <person name="Bonatelli M.L."/>
            <person name="Correr F.H."/>
            <person name="Franceschini L.M."/>
            <person name="Leite T.F."/>
            <person name="Margarido G.R.A."/>
            <person name="Almeida C.A."/>
            <person name="Ferrarezi J.A."/>
            <person name="Labate C.A."/>
        </authorList>
    </citation>
    <scope>NUCLEOTIDE SEQUENCE</scope>
    <source>
        <strain evidence="2">MF-1</strain>
    </source>
</reference>
<comment type="caution">
    <text evidence="2">The sequence shown here is derived from an EMBL/GenBank/DDBJ whole genome shotgun (WGS) entry which is preliminary data.</text>
</comment>